<dbReference type="PANTHER" id="PTHR22957:SF27">
    <property type="entry name" value="TBC1 DOMAIN FAMILY MEMBER 13"/>
    <property type="match status" value="1"/>
</dbReference>
<evidence type="ECO:0000256" key="4">
    <source>
        <dbReference type="ARBA" id="ARBA00022490"/>
    </source>
</evidence>
<dbReference type="FunFam" id="1.10.8.270:FF:000019">
    <property type="entry name" value="TBC1 domain family member 13"/>
    <property type="match status" value="1"/>
</dbReference>
<dbReference type="SUPFAM" id="SSF47923">
    <property type="entry name" value="Ypt/Rab-GAP domain of gyp1p"/>
    <property type="match status" value="2"/>
</dbReference>
<evidence type="ECO:0000256" key="7">
    <source>
        <dbReference type="ARBA" id="ARBA00064536"/>
    </source>
</evidence>
<dbReference type="GO" id="GO:0016020">
    <property type="term" value="C:membrane"/>
    <property type="evidence" value="ECO:0007669"/>
    <property type="project" value="UniProtKB-SubCell"/>
</dbReference>
<keyword evidence="11" id="KW-1185">Reference proteome</keyword>
<reference evidence="10 11" key="1">
    <citation type="submission" date="2024-02" db="EMBL/GenBank/DDBJ databases">
        <title>Chromosome-scale genome assembly of the rough periwinkle Littorina saxatilis.</title>
        <authorList>
            <person name="De Jode A."/>
            <person name="Faria R."/>
            <person name="Formenti G."/>
            <person name="Sims Y."/>
            <person name="Smith T.P."/>
            <person name="Tracey A."/>
            <person name="Wood J.M.D."/>
            <person name="Zagrodzka Z.B."/>
            <person name="Johannesson K."/>
            <person name="Butlin R.K."/>
            <person name="Leder E.H."/>
        </authorList>
    </citation>
    <scope>NUCLEOTIDE SEQUENCE [LARGE SCALE GENOMIC DNA]</scope>
    <source>
        <strain evidence="10">Snail1</strain>
        <tissue evidence="10">Muscle</tissue>
    </source>
</reference>
<dbReference type="Gene3D" id="1.10.10.750">
    <property type="entry name" value="Ypt/Rab-GAP domain of gyp1p, domain 1"/>
    <property type="match status" value="1"/>
</dbReference>
<dbReference type="InterPro" id="IPR000195">
    <property type="entry name" value="Rab-GAP-TBC_dom"/>
</dbReference>
<dbReference type="Proteomes" id="UP001374579">
    <property type="component" value="Unassembled WGS sequence"/>
</dbReference>
<evidence type="ECO:0000256" key="2">
    <source>
        <dbReference type="ARBA" id="ARBA00004496"/>
    </source>
</evidence>
<evidence type="ECO:0000256" key="3">
    <source>
        <dbReference type="ARBA" id="ARBA00022468"/>
    </source>
</evidence>
<organism evidence="10 11">
    <name type="scientific">Littorina saxatilis</name>
    <dbReference type="NCBI Taxonomy" id="31220"/>
    <lineage>
        <taxon>Eukaryota</taxon>
        <taxon>Metazoa</taxon>
        <taxon>Spiralia</taxon>
        <taxon>Lophotrochozoa</taxon>
        <taxon>Mollusca</taxon>
        <taxon>Gastropoda</taxon>
        <taxon>Caenogastropoda</taxon>
        <taxon>Littorinimorpha</taxon>
        <taxon>Littorinoidea</taxon>
        <taxon>Littorinidae</taxon>
        <taxon>Littorina</taxon>
    </lineage>
</organism>
<dbReference type="GO" id="GO:0005096">
    <property type="term" value="F:GTPase activator activity"/>
    <property type="evidence" value="ECO:0007669"/>
    <property type="project" value="UniProtKB-KW"/>
</dbReference>
<comment type="subunit">
    <text evidence="7">Interacts with RAB1A and RAB10; in a GTP-dependent manner.</text>
</comment>
<keyword evidence="5" id="KW-0472">Membrane</keyword>
<comment type="function">
    <text evidence="6">Acts as a GTPase-activating protein for RAB35. Together with RAB35 may be involved in regulation of insulin-induced glucose transporter SLC2A4/GLUT4 translocation to the plasma membrane in adipocytes.</text>
</comment>
<accession>A0AAN9AY14</accession>
<dbReference type="GO" id="GO:0005737">
    <property type="term" value="C:cytoplasm"/>
    <property type="evidence" value="ECO:0007669"/>
    <property type="project" value="UniProtKB-SubCell"/>
</dbReference>
<proteinExistence type="predicted"/>
<evidence type="ECO:0000256" key="6">
    <source>
        <dbReference type="ARBA" id="ARBA00059763"/>
    </source>
</evidence>
<dbReference type="Gene3D" id="1.10.472.80">
    <property type="entry name" value="Ypt/Rab-GAP domain of gyp1p, domain 3"/>
    <property type="match status" value="1"/>
</dbReference>
<evidence type="ECO:0000256" key="5">
    <source>
        <dbReference type="ARBA" id="ARBA00023136"/>
    </source>
</evidence>
<evidence type="ECO:0000256" key="1">
    <source>
        <dbReference type="ARBA" id="ARBA00004370"/>
    </source>
</evidence>
<dbReference type="EMBL" id="JBAMIC010000018">
    <property type="protein sequence ID" value="KAK7094495.1"/>
    <property type="molecule type" value="Genomic_DNA"/>
</dbReference>
<keyword evidence="3" id="KW-0343">GTPase activation</keyword>
<dbReference type="Pfam" id="PF00566">
    <property type="entry name" value="RabGAP-TBC"/>
    <property type="match status" value="1"/>
</dbReference>
<sequence>MRSQCQHMMAAFKARLKTFEDLLGADKIDRGKLRKECYQGCPENNCRALCWKLLLNYLPLQRSEWEKEKAKQRAAYRNFIQELIIIPGQKAKSNLSANGTLADHPLNPNPDSQWQEDFKDNDMLMQIDKDCRRLCPDLFFFQRATEFPCEELVKAGSNVETLRKRVEHSVLKSETVARNRQGITVNRSNSRRKSEDYIALKEGEEAHWEVVERILFIYAKLNPGLNYVQGMNEILGPIYYTFATDHDDDCRTNAEADSFFCFTNLMAEIRDSFIKSLDESQCGIGYSMELLYRKLREQDVALWHRLEEVELKPQFFAFRWLTLMLSQEFPLPDVLRIWDSLFADANRFDFLIYICMAMLVLVRNEILTSDFPSIMKLVQNFPHNRIDIHTVLAKATELSFRQS</sequence>
<dbReference type="AlphaFoldDB" id="A0AAN9AY14"/>
<evidence type="ECO:0000313" key="11">
    <source>
        <dbReference type="Proteomes" id="UP001374579"/>
    </source>
</evidence>
<dbReference type="FunFam" id="1.10.472.80:FF:000009">
    <property type="entry name" value="TBC1 domain family member 13"/>
    <property type="match status" value="1"/>
</dbReference>
<feature type="domain" description="Rab-GAP TBC" evidence="9">
    <location>
        <begin position="41"/>
        <end position="345"/>
    </location>
</feature>
<name>A0AAN9AY14_9CAEN</name>
<gene>
    <name evidence="10" type="ORF">V1264_006052</name>
</gene>
<dbReference type="InterPro" id="IPR035969">
    <property type="entry name" value="Rab-GAP_TBC_sf"/>
</dbReference>
<dbReference type="PROSITE" id="PS50086">
    <property type="entry name" value="TBC_RABGAP"/>
    <property type="match status" value="1"/>
</dbReference>
<evidence type="ECO:0000256" key="8">
    <source>
        <dbReference type="ARBA" id="ARBA00067477"/>
    </source>
</evidence>
<dbReference type="Gene3D" id="1.10.8.270">
    <property type="entry name" value="putative rabgap domain of human tbc1 domain family member 14 like domains"/>
    <property type="match status" value="1"/>
</dbReference>
<evidence type="ECO:0000313" key="10">
    <source>
        <dbReference type="EMBL" id="KAK7094495.1"/>
    </source>
</evidence>
<dbReference type="SMART" id="SM00164">
    <property type="entry name" value="TBC"/>
    <property type="match status" value="1"/>
</dbReference>
<dbReference type="PANTHER" id="PTHR22957">
    <property type="entry name" value="TBC1 DOMAIN FAMILY MEMBER GTPASE-ACTIVATING PROTEIN"/>
    <property type="match status" value="1"/>
</dbReference>
<evidence type="ECO:0000259" key="9">
    <source>
        <dbReference type="PROSITE" id="PS50086"/>
    </source>
</evidence>
<protein>
    <recommendedName>
        <fullName evidence="8">TBC1 domain family member 13</fullName>
    </recommendedName>
</protein>
<comment type="subcellular location">
    <subcellularLocation>
        <location evidence="2">Cytoplasm</location>
    </subcellularLocation>
    <subcellularLocation>
        <location evidence="1">Membrane</location>
    </subcellularLocation>
</comment>
<dbReference type="GO" id="GO:0006886">
    <property type="term" value="P:intracellular protein transport"/>
    <property type="evidence" value="ECO:0007669"/>
    <property type="project" value="TreeGrafter"/>
</dbReference>
<comment type="caution">
    <text evidence="10">The sequence shown here is derived from an EMBL/GenBank/DDBJ whole genome shotgun (WGS) entry which is preliminary data.</text>
</comment>
<keyword evidence="4" id="KW-0963">Cytoplasm</keyword>